<reference evidence="2 3" key="2">
    <citation type="journal article" date="2019" name="G3 (Bethesda)">
        <title>Hybrid Assembly of the Genome of the Entomopathogenic Nematode Steinernema carpocapsae Identifies the X-Chromosome.</title>
        <authorList>
            <person name="Serra L."/>
            <person name="Macchietto M."/>
            <person name="Macias-Munoz A."/>
            <person name="McGill C.J."/>
            <person name="Rodriguez I.M."/>
            <person name="Rodriguez B."/>
            <person name="Murad R."/>
            <person name="Mortazavi A."/>
        </authorList>
    </citation>
    <scope>NUCLEOTIDE SEQUENCE [LARGE SCALE GENOMIC DNA]</scope>
    <source>
        <strain evidence="2 3">ALL</strain>
    </source>
</reference>
<evidence type="ECO:0000313" key="3">
    <source>
        <dbReference type="Proteomes" id="UP000298663"/>
    </source>
</evidence>
<feature type="region of interest" description="Disordered" evidence="1">
    <location>
        <begin position="1"/>
        <end position="65"/>
    </location>
</feature>
<keyword evidence="3" id="KW-1185">Reference proteome</keyword>
<sequence>MPGNTSTETFASPQPKNLKRKAETAIFLPDKRPCRPQGYDLRGVGGRRSVFKNGGQETKRARKKSFKDVVGEGTYINRCLLTPKGTFSGSEQH</sequence>
<dbReference type="AlphaFoldDB" id="A0A4U5MSD0"/>
<evidence type="ECO:0000313" key="2">
    <source>
        <dbReference type="EMBL" id="TKR72611.1"/>
    </source>
</evidence>
<dbReference type="Proteomes" id="UP000298663">
    <property type="component" value="Unassembled WGS sequence"/>
</dbReference>
<comment type="caution">
    <text evidence="2">The sequence shown here is derived from an EMBL/GenBank/DDBJ whole genome shotgun (WGS) entry which is preliminary data.</text>
</comment>
<feature type="compositionally biased region" description="Polar residues" evidence="1">
    <location>
        <begin position="1"/>
        <end position="15"/>
    </location>
</feature>
<accession>A0A4U5MSD0</accession>
<proteinExistence type="predicted"/>
<organism evidence="2 3">
    <name type="scientific">Steinernema carpocapsae</name>
    <name type="common">Entomopathogenic nematode</name>
    <dbReference type="NCBI Taxonomy" id="34508"/>
    <lineage>
        <taxon>Eukaryota</taxon>
        <taxon>Metazoa</taxon>
        <taxon>Ecdysozoa</taxon>
        <taxon>Nematoda</taxon>
        <taxon>Chromadorea</taxon>
        <taxon>Rhabditida</taxon>
        <taxon>Tylenchina</taxon>
        <taxon>Panagrolaimomorpha</taxon>
        <taxon>Strongyloidoidea</taxon>
        <taxon>Steinernematidae</taxon>
        <taxon>Steinernema</taxon>
    </lineage>
</organism>
<reference evidence="2 3" key="1">
    <citation type="journal article" date="2015" name="Genome Biol.">
        <title>Comparative genomics of Steinernema reveals deeply conserved gene regulatory networks.</title>
        <authorList>
            <person name="Dillman A.R."/>
            <person name="Macchietto M."/>
            <person name="Porter C.F."/>
            <person name="Rogers A."/>
            <person name="Williams B."/>
            <person name="Antoshechkin I."/>
            <person name="Lee M.M."/>
            <person name="Goodwin Z."/>
            <person name="Lu X."/>
            <person name="Lewis E.E."/>
            <person name="Goodrich-Blair H."/>
            <person name="Stock S.P."/>
            <person name="Adams B.J."/>
            <person name="Sternberg P.W."/>
            <person name="Mortazavi A."/>
        </authorList>
    </citation>
    <scope>NUCLEOTIDE SEQUENCE [LARGE SCALE GENOMIC DNA]</scope>
    <source>
        <strain evidence="2 3">ALL</strain>
    </source>
</reference>
<protein>
    <submittedName>
        <fullName evidence="2">Uncharacterized protein</fullName>
    </submittedName>
</protein>
<gene>
    <name evidence="2" type="ORF">L596_020030</name>
</gene>
<name>A0A4U5MSD0_STECR</name>
<dbReference type="EMBL" id="AZBU02000006">
    <property type="protein sequence ID" value="TKR72611.1"/>
    <property type="molecule type" value="Genomic_DNA"/>
</dbReference>
<evidence type="ECO:0000256" key="1">
    <source>
        <dbReference type="SAM" id="MobiDB-lite"/>
    </source>
</evidence>